<dbReference type="AlphaFoldDB" id="A0AAD2G2V8"/>
<feature type="compositionally biased region" description="Acidic residues" evidence="1">
    <location>
        <begin position="120"/>
        <end position="130"/>
    </location>
</feature>
<evidence type="ECO:0000256" key="1">
    <source>
        <dbReference type="SAM" id="MobiDB-lite"/>
    </source>
</evidence>
<gene>
    <name evidence="2" type="ORF">CYCCA115_LOCUS18741</name>
</gene>
<feature type="compositionally biased region" description="Low complexity" evidence="1">
    <location>
        <begin position="14"/>
        <end position="55"/>
    </location>
</feature>
<organism evidence="2 3">
    <name type="scientific">Cylindrotheca closterium</name>
    <dbReference type="NCBI Taxonomy" id="2856"/>
    <lineage>
        <taxon>Eukaryota</taxon>
        <taxon>Sar</taxon>
        <taxon>Stramenopiles</taxon>
        <taxon>Ochrophyta</taxon>
        <taxon>Bacillariophyta</taxon>
        <taxon>Bacillariophyceae</taxon>
        <taxon>Bacillariophycidae</taxon>
        <taxon>Bacillariales</taxon>
        <taxon>Bacillariaceae</taxon>
        <taxon>Cylindrotheca</taxon>
    </lineage>
</organism>
<dbReference type="EMBL" id="CAKOGP040002058">
    <property type="protein sequence ID" value="CAJ1960458.1"/>
    <property type="molecule type" value="Genomic_DNA"/>
</dbReference>
<feature type="compositionally biased region" description="Basic and acidic residues" evidence="1">
    <location>
        <begin position="137"/>
        <end position="146"/>
    </location>
</feature>
<name>A0AAD2G2V8_9STRA</name>
<evidence type="ECO:0000313" key="2">
    <source>
        <dbReference type="EMBL" id="CAJ1960458.1"/>
    </source>
</evidence>
<feature type="region of interest" description="Disordered" evidence="1">
    <location>
        <begin position="1"/>
        <end position="152"/>
    </location>
</feature>
<proteinExistence type="predicted"/>
<evidence type="ECO:0000313" key="3">
    <source>
        <dbReference type="Proteomes" id="UP001295423"/>
    </source>
</evidence>
<protein>
    <submittedName>
        <fullName evidence="2">Uncharacterized protein</fullName>
    </submittedName>
</protein>
<comment type="caution">
    <text evidence="2">The sequence shown here is derived from an EMBL/GenBank/DDBJ whole genome shotgun (WGS) entry which is preliminary data.</text>
</comment>
<reference evidence="2" key="1">
    <citation type="submission" date="2023-08" db="EMBL/GenBank/DDBJ databases">
        <authorList>
            <person name="Audoor S."/>
            <person name="Bilcke G."/>
        </authorList>
    </citation>
    <scope>NUCLEOTIDE SEQUENCE</scope>
</reference>
<keyword evidence="3" id="KW-1185">Reference proteome</keyword>
<accession>A0AAD2G2V8</accession>
<sequence>MEKRHARPIYLDDSSSSSSSSPSSKSSSASIPSNPSISISRPSNPSISISAPSRSSQDENEDENEVEILKSLYAQGGDDDSFLVSESSETEVHVNEQVQQEQKQQDDDDDSAAALRGYTDDDMDGSDQDDMVVIVDSSDRSETQDSREEESFDAIGGTKDILEEGMEVMEETLEELVESATKTEPMEDQGDDLALNSHSMDAVVGEFEVSELNQLDAAEEPVLIREDEVTNVLGVQDGTGQSFFSKLFGH</sequence>
<dbReference type="Proteomes" id="UP001295423">
    <property type="component" value="Unassembled WGS sequence"/>
</dbReference>